<organism evidence="2 3">
    <name type="scientific">Apiospora kogelbergensis</name>
    <dbReference type="NCBI Taxonomy" id="1337665"/>
    <lineage>
        <taxon>Eukaryota</taxon>
        <taxon>Fungi</taxon>
        <taxon>Dikarya</taxon>
        <taxon>Ascomycota</taxon>
        <taxon>Pezizomycotina</taxon>
        <taxon>Sordariomycetes</taxon>
        <taxon>Xylariomycetidae</taxon>
        <taxon>Amphisphaeriales</taxon>
        <taxon>Apiosporaceae</taxon>
        <taxon>Apiospora</taxon>
    </lineage>
</organism>
<accession>A0AAW0R1Y0</accession>
<evidence type="ECO:0000313" key="3">
    <source>
        <dbReference type="Proteomes" id="UP001392437"/>
    </source>
</evidence>
<dbReference type="AlphaFoldDB" id="A0AAW0R1Y0"/>
<dbReference type="EMBL" id="JAQQWP010000004">
    <property type="protein sequence ID" value="KAK8121270.1"/>
    <property type="molecule type" value="Genomic_DNA"/>
</dbReference>
<name>A0AAW0R1Y0_9PEZI</name>
<protein>
    <submittedName>
        <fullName evidence="2">Uncharacterized protein</fullName>
    </submittedName>
</protein>
<proteinExistence type="predicted"/>
<sequence>MADIHSPSREKRKKSGKPQASEASDSDNDRPTPKRLRISDGPHQDPVPGPAERNKYDPDNVRIPKSRGKVREDLDAGSAQQQKNDSRCVNCWRFGWSHNGFHPFRQCTKNDRLSCVFCKALHVPYKTAPQDNVLKALEKEMDEKRAEMINQNCVKEDNWDYWYSKTDPRFRSEPAEQKDLTSSMDWDDLVGALGLKGSKEAKTAFELTWCKGRNIANTVSSGGGQAYFDKSSRQLQGLQRGQDGLRVDLCKVRNIGGGKGSFDNSSCHLIIISAH</sequence>
<feature type="region of interest" description="Disordered" evidence="1">
    <location>
        <begin position="1"/>
        <end position="82"/>
    </location>
</feature>
<evidence type="ECO:0000313" key="2">
    <source>
        <dbReference type="EMBL" id="KAK8121270.1"/>
    </source>
</evidence>
<feature type="compositionally biased region" description="Basic and acidic residues" evidence="1">
    <location>
        <begin position="27"/>
        <end position="43"/>
    </location>
</feature>
<gene>
    <name evidence="2" type="ORF">PG999_005390</name>
</gene>
<keyword evidence="3" id="KW-1185">Reference proteome</keyword>
<reference evidence="2 3" key="1">
    <citation type="submission" date="2023-01" db="EMBL/GenBank/DDBJ databases">
        <title>Analysis of 21 Apiospora genomes using comparative genomics revels a genus with tremendous synthesis potential of carbohydrate active enzymes and secondary metabolites.</title>
        <authorList>
            <person name="Sorensen T."/>
        </authorList>
    </citation>
    <scope>NUCLEOTIDE SEQUENCE [LARGE SCALE GENOMIC DNA]</scope>
    <source>
        <strain evidence="2 3">CBS 117206</strain>
    </source>
</reference>
<feature type="compositionally biased region" description="Basic and acidic residues" evidence="1">
    <location>
        <begin position="52"/>
        <end position="62"/>
    </location>
</feature>
<dbReference type="Proteomes" id="UP001392437">
    <property type="component" value="Unassembled WGS sequence"/>
</dbReference>
<comment type="caution">
    <text evidence="2">The sequence shown here is derived from an EMBL/GenBank/DDBJ whole genome shotgun (WGS) entry which is preliminary data.</text>
</comment>
<evidence type="ECO:0000256" key="1">
    <source>
        <dbReference type="SAM" id="MobiDB-lite"/>
    </source>
</evidence>